<dbReference type="PANTHER" id="PTHR13593">
    <property type="match status" value="1"/>
</dbReference>
<dbReference type="GO" id="GO:0008081">
    <property type="term" value="F:phosphoric diester hydrolase activity"/>
    <property type="evidence" value="ECO:0007669"/>
    <property type="project" value="InterPro"/>
</dbReference>
<proteinExistence type="predicted"/>
<dbReference type="OrthoDB" id="1046782at2759"/>
<dbReference type="InterPro" id="IPR051057">
    <property type="entry name" value="PI-PLC_domain"/>
</dbReference>
<dbReference type="SMART" id="SM00148">
    <property type="entry name" value="PLCXc"/>
    <property type="match status" value="1"/>
</dbReference>
<organism evidence="2 3">
    <name type="scientific">Digitaria exilis</name>
    <dbReference type="NCBI Taxonomy" id="1010633"/>
    <lineage>
        <taxon>Eukaryota</taxon>
        <taxon>Viridiplantae</taxon>
        <taxon>Streptophyta</taxon>
        <taxon>Embryophyta</taxon>
        <taxon>Tracheophyta</taxon>
        <taxon>Spermatophyta</taxon>
        <taxon>Magnoliopsida</taxon>
        <taxon>Liliopsida</taxon>
        <taxon>Poales</taxon>
        <taxon>Poaceae</taxon>
        <taxon>PACMAD clade</taxon>
        <taxon>Panicoideae</taxon>
        <taxon>Panicodae</taxon>
        <taxon>Paniceae</taxon>
        <taxon>Anthephorinae</taxon>
        <taxon>Digitaria</taxon>
    </lineage>
</organism>
<dbReference type="PROSITE" id="PS50007">
    <property type="entry name" value="PIPLC_X_DOMAIN"/>
    <property type="match status" value="1"/>
</dbReference>
<dbReference type="InterPro" id="IPR017946">
    <property type="entry name" value="PLC-like_Pdiesterase_TIM-brl"/>
</dbReference>
<dbReference type="Pfam" id="PF00388">
    <property type="entry name" value="PI-PLC-X"/>
    <property type="match status" value="1"/>
</dbReference>
<evidence type="ECO:0000259" key="1">
    <source>
        <dbReference type="SMART" id="SM00148"/>
    </source>
</evidence>
<dbReference type="AlphaFoldDB" id="A0A835KGX5"/>
<evidence type="ECO:0000313" key="2">
    <source>
        <dbReference type="EMBL" id="KAF8730899.1"/>
    </source>
</evidence>
<comment type="caution">
    <text evidence="2">The sequence shown here is derived from an EMBL/GenBank/DDBJ whole genome shotgun (WGS) entry which is preliminary data.</text>
</comment>
<dbReference type="GO" id="GO:0006629">
    <property type="term" value="P:lipid metabolic process"/>
    <property type="evidence" value="ECO:0007669"/>
    <property type="project" value="InterPro"/>
</dbReference>
<keyword evidence="3" id="KW-1185">Reference proteome</keyword>
<dbReference type="EMBL" id="JACEFO010001613">
    <property type="protein sequence ID" value="KAF8730899.1"/>
    <property type="molecule type" value="Genomic_DNA"/>
</dbReference>
<dbReference type="Gene3D" id="3.20.20.190">
    <property type="entry name" value="Phosphatidylinositol (PI) phosphodiesterase"/>
    <property type="match status" value="1"/>
</dbReference>
<dbReference type="PANTHER" id="PTHR13593:SF150">
    <property type="entry name" value="PLC-LIKE PHOSPHODIESTERASES SUPERFAMILY PROTEIN"/>
    <property type="match status" value="1"/>
</dbReference>
<gene>
    <name evidence="2" type="ORF">HU200_016771</name>
</gene>
<name>A0A835KGX5_9POAL</name>
<dbReference type="Proteomes" id="UP000636709">
    <property type="component" value="Unassembled WGS sequence"/>
</dbReference>
<reference evidence="2" key="1">
    <citation type="submission" date="2020-07" db="EMBL/GenBank/DDBJ databases">
        <title>Genome sequence and genetic diversity analysis of an under-domesticated orphan crop, white fonio (Digitaria exilis).</title>
        <authorList>
            <person name="Bennetzen J.L."/>
            <person name="Chen S."/>
            <person name="Ma X."/>
            <person name="Wang X."/>
            <person name="Yssel A.E.J."/>
            <person name="Chaluvadi S.R."/>
            <person name="Johnson M."/>
            <person name="Gangashetty P."/>
            <person name="Hamidou F."/>
            <person name="Sanogo M.D."/>
            <person name="Zwaenepoel A."/>
            <person name="Wallace J."/>
            <person name="Van De Peer Y."/>
            <person name="Van Deynze A."/>
        </authorList>
    </citation>
    <scope>NUCLEOTIDE SEQUENCE</scope>
    <source>
        <tissue evidence="2">Leaves</tissue>
    </source>
</reference>
<dbReference type="SUPFAM" id="SSF51695">
    <property type="entry name" value="PLC-like phosphodiesterases"/>
    <property type="match status" value="1"/>
</dbReference>
<feature type="domain" description="Phosphatidylinositol-specific phospholipase C X" evidence="1">
    <location>
        <begin position="93"/>
        <end position="231"/>
    </location>
</feature>
<protein>
    <recommendedName>
        <fullName evidence="1">Phosphatidylinositol-specific phospholipase C X domain-containing protein</fullName>
    </recommendedName>
</protein>
<accession>A0A835KGX5</accession>
<evidence type="ECO:0000313" key="3">
    <source>
        <dbReference type="Proteomes" id="UP000636709"/>
    </source>
</evidence>
<sequence>MWVALISYVCGFVISFYGAGMRQGWFKAIGSKLEQVVMGSVVSALDVPKRLAEAAAQENELAALLSSSGDTFPGSGYHPENHKKWMEGLGASNLHIQQVVWPGTHDSATNSIGDPIITRPFAECQRLSIYDQLAMGCRVLDVRVQKDRHVCHGILVGYSVDVVLDDVKRFLEETTSEVVLLEVRTEYGQEDPPGFAQYLVDKLGDYLIRQDEQVFSKSIAELLPKRVICVWKPRQSPAPKPGDLLWSAGYLRDDWINTDMPKTKFDSNLSKLSQNPPAAQRRYFYRVENTATPVGDNLASLAVEPVTRRIHRFARLFISKVVAGGHGNKLQVFSTDFIDEDFVDACVGFTKARIDGVPGT</sequence>
<dbReference type="InterPro" id="IPR000909">
    <property type="entry name" value="PLipase_C_PInositol-sp_X_dom"/>
</dbReference>